<dbReference type="EMBL" id="CP101462">
    <property type="protein sequence ID" value="UTT44378.1"/>
    <property type="molecule type" value="Genomic_DNA"/>
</dbReference>
<keyword evidence="2" id="KW-1185">Reference proteome</keyword>
<evidence type="ECO:0000313" key="1">
    <source>
        <dbReference type="EMBL" id="UTT44378.1"/>
    </source>
</evidence>
<dbReference type="Proteomes" id="UP001060325">
    <property type="component" value="Chromosome"/>
</dbReference>
<sequence length="416" mass="46739">MKKRVLMAFSLLCLTAGCSEDVDVVHYGHIEEHWQAERVTMNSQEPVVDAETILNQCEDEERLAELAGETFSVLGMAYATRAPFTTDDYDGYSFNEVTYVEGDAVYALCRSDRMDGMYRAVEIEARPAYLKDEVGTEISSLPTIHVATDNERDALHKPDAFYEEGQDIEPYPVTLMRISPGFTGTVEIGIGEGGYFNPSFDFSPDLRPFDVFIALGRHTETNMPLLLTSYGGDWARYSSSVLEDADLLNGADSLTFRRVFEGGTMEPMTAYPLYDLTVDLDGEMVTKTLSMRYRPSHLYTDTVEPKEKTVAYLHKYPYHREVPLPYPDAVNVSGEAYGRLVEAIETASPSTKSGETKDYKCLTLLHGNLGQQFEVSYQQRSKKVDVYVKDVKTGEVFKMSSVGAETFQELFPQAFE</sequence>
<dbReference type="PROSITE" id="PS51257">
    <property type="entry name" value="PROKAR_LIPOPROTEIN"/>
    <property type="match status" value="1"/>
</dbReference>
<name>A0ABY5FSF6_9BACL</name>
<evidence type="ECO:0000313" key="2">
    <source>
        <dbReference type="Proteomes" id="UP001060325"/>
    </source>
</evidence>
<reference evidence="1" key="1">
    <citation type="submission" date="2022-07" db="EMBL/GenBank/DDBJ databases">
        <title>Complete genome of CX2.</title>
        <authorList>
            <person name="Cao G."/>
        </authorList>
    </citation>
    <scope>NUCLEOTIDE SEQUENCE</scope>
    <source>
        <strain evidence="1">CX2</strain>
    </source>
</reference>
<organism evidence="1 2">
    <name type="scientific">Exiguobacterium aurantiacum</name>
    <dbReference type="NCBI Taxonomy" id="33987"/>
    <lineage>
        <taxon>Bacteria</taxon>
        <taxon>Bacillati</taxon>
        <taxon>Bacillota</taxon>
        <taxon>Bacilli</taxon>
        <taxon>Bacillales</taxon>
        <taxon>Bacillales Family XII. Incertae Sedis</taxon>
        <taxon>Exiguobacterium</taxon>
    </lineage>
</organism>
<proteinExistence type="predicted"/>
<gene>
    <name evidence="1" type="ORF">NMQ00_07730</name>
</gene>
<protein>
    <recommendedName>
        <fullName evidence="3">Lipoprotein</fullName>
    </recommendedName>
</protein>
<evidence type="ECO:0008006" key="3">
    <source>
        <dbReference type="Google" id="ProtNLM"/>
    </source>
</evidence>
<accession>A0ABY5FSF6</accession>
<dbReference type="RefSeq" id="WP_255178622.1">
    <property type="nucleotide sequence ID" value="NZ_CP101462.1"/>
</dbReference>